<keyword evidence="7" id="KW-0804">Transcription</keyword>
<dbReference type="Gene3D" id="2.20.25.80">
    <property type="entry name" value="WRKY domain"/>
    <property type="match status" value="2"/>
</dbReference>
<keyword evidence="3" id="KW-0677">Repeat</keyword>
<evidence type="ECO:0000259" key="11">
    <source>
        <dbReference type="PROSITE" id="PS50811"/>
    </source>
</evidence>
<organism evidence="12">
    <name type="scientific">Sesamum calycinum</name>
    <dbReference type="NCBI Taxonomy" id="2727403"/>
    <lineage>
        <taxon>Eukaryota</taxon>
        <taxon>Viridiplantae</taxon>
        <taxon>Streptophyta</taxon>
        <taxon>Embryophyta</taxon>
        <taxon>Tracheophyta</taxon>
        <taxon>Spermatophyta</taxon>
        <taxon>Magnoliopsida</taxon>
        <taxon>eudicotyledons</taxon>
        <taxon>Gunneridae</taxon>
        <taxon>Pentapetalae</taxon>
        <taxon>asterids</taxon>
        <taxon>lamiids</taxon>
        <taxon>Lamiales</taxon>
        <taxon>Pedaliaceae</taxon>
        <taxon>Sesamum</taxon>
    </lineage>
</organism>
<dbReference type="InterPro" id="IPR003657">
    <property type="entry name" value="WRKY_dom"/>
</dbReference>
<dbReference type="EMBL" id="JACGWM010000010">
    <property type="protein sequence ID" value="KAL0347240.1"/>
    <property type="molecule type" value="Genomic_DNA"/>
</dbReference>
<dbReference type="GO" id="GO:0043565">
    <property type="term" value="F:sequence-specific DNA binding"/>
    <property type="evidence" value="ECO:0007669"/>
    <property type="project" value="InterPro"/>
</dbReference>
<dbReference type="GO" id="GO:0003700">
    <property type="term" value="F:DNA-binding transcription factor activity"/>
    <property type="evidence" value="ECO:0007669"/>
    <property type="project" value="InterPro"/>
</dbReference>
<keyword evidence="8" id="KW-0539">Nucleus</keyword>
<feature type="region of interest" description="Disordered" evidence="10">
    <location>
        <begin position="143"/>
        <end position="175"/>
    </location>
</feature>
<accession>A0AAW2NUI4</accession>
<gene>
    <name evidence="12" type="ORF">Scaly_1740000</name>
</gene>
<name>A0AAW2NUI4_9LAMI</name>
<keyword evidence="5" id="KW-0805">Transcription regulation</keyword>
<dbReference type="FunFam" id="2.20.25.80:FF:000003">
    <property type="entry name" value="WRKY transcription factor 57"/>
    <property type="match status" value="1"/>
</dbReference>
<dbReference type="PROSITE" id="PS50811">
    <property type="entry name" value="WRKY"/>
    <property type="match status" value="2"/>
</dbReference>
<sequence>MTGVNDETEKIVIVKPVACRPGFSNLKSFSELLADAAEVFGSAACNKSEKVPESKLTSNVVYRPIAKLVSKRTVSLLANLNPFRKRFYQMGVRVLVLEEKMRRLAPLFHHQTKSSTQTDPTSDRHQNFALQSEKNANAMLENSEDGNKSMSLPVPNYGDRPSYDGHSWRKYGQKQVKGSEYPRSYYKCTHPNCPVKKKVEKKLDGQIAEIVYKGEHNHPKAQPLNHNPLDGHEQEPANTSTQNEQAERFKGQLENENGIELSAQSTFSGAAPPINDLVTAASCNASVSTSNNSLGLSGEYQEKRGNQLIKANKVGEPSSEPQIVVQNNTDSDVVGDGFRWRKYGQKVVKGNPYPRSYYRCTSPKCTVRKYVERTSEDPGTFITTYEGRHNHSMPIKHTNAEASKTSTKNKP</sequence>
<evidence type="ECO:0000256" key="4">
    <source>
        <dbReference type="ARBA" id="ARBA00022833"/>
    </source>
</evidence>
<reference evidence="12" key="1">
    <citation type="submission" date="2020-06" db="EMBL/GenBank/DDBJ databases">
        <authorList>
            <person name="Li T."/>
            <person name="Hu X."/>
            <person name="Zhang T."/>
            <person name="Song X."/>
            <person name="Zhang H."/>
            <person name="Dai N."/>
            <person name="Sheng W."/>
            <person name="Hou X."/>
            <person name="Wei L."/>
        </authorList>
    </citation>
    <scope>NUCLEOTIDE SEQUENCE</scope>
    <source>
        <strain evidence="12">KEN8</strain>
        <tissue evidence="12">Leaf</tissue>
    </source>
</reference>
<dbReference type="PANTHER" id="PTHR31221:SF90">
    <property type="entry name" value="WRKY TRANSCRIPTION FACTOR 44"/>
    <property type="match status" value="1"/>
</dbReference>
<dbReference type="InterPro" id="IPR044810">
    <property type="entry name" value="WRKY_plant"/>
</dbReference>
<evidence type="ECO:0000256" key="9">
    <source>
        <dbReference type="ARBA" id="ARBA00061157"/>
    </source>
</evidence>
<evidence type="ECO:0000256" key="3">
    <source>
        <dbReference type="ARBA" id="ARBA00022737"/>
    </source>
</evidence>
<evidence type="ECO:0000256" key="10">
    <source>
        <dbReference type="SAM" id="MobiDB-lite"/>
    </source>
</evidence>
<comment type="subcellular location">
    <subcellularLocation>
        <location evidence="1">Nucleus</location>
    </subcellularLocation>
</comment>
<feature type="compositionally biased region" description="Polar residues" evidence="10">
    <location>
        <begin position="400"/>
        <end position="411"/>
    </location>
</feature>
<dbReference type="AlphaFoldDB" id="A0AAW2NUI4"/>
<evidence type="ECO:0000256" key="8">
    <source>
        <dbReference type="ARBA" id="ARBA00023242"/>
    </source>
</evidence>
<dbReference type="SUPFAM" id="SSF118290">
    <property type="entry name" value="WRKY DNA-binding domain"/>
    <property type="match status" value="2"/>
</dbReference>
<dbReference type="PANTHER" id="PTHR31221">
    <property type="entry name" value="WRKY TRANSCRIPTION FACTOR PROTEIN 1-RELATED"/>
    <property type="match status" value="1"/>
</dbReference>
<evidence type="ECO:0000256" key="7">
    <source>
        <dbReference type="ARBA" id="ARBA00023163"/>
    </source>
</evidence>
<keyword evidence="4" id="KW-0862">Zinc</keyword>
<reference evidence="12" key="2">
    <citation type="journal article" date="2024" name="Plant">
        <title>Genomic evolution and insights into agronomic trait innovations of Sesamum species.</title>
        <authorList>
            <person name="Miao H."/>
            <person name="Wang L."/>
            <person name="Qu L."/>
            <person name="Liu H."/>
            <person name="Sun Y."/>
            <person name="Le M."/>
            <person name="Wang Q."/>
            <person name="Wei S."/>
            <person name="Zheng Y."/>
            <person name="Lin W."/>
            <person name="Duan Y."/>
            <person name="Cao H."/>
            <person name="Xiong S."/>
            <person name="Wang X."/>
            <person name="Wei L."/>
            <person name="Li C."/>
            <person name="Ma Q."/>
            <person name="Ju M."/>
            <person name="Zhao R."/>
            <person name="Li G."/>
            <person name="Mu C."/>
            <person name="Tian Q."/>
            <person name="Mei H."/>
            <person name="Zhang T."/>
            <person name="Gao T."/>
            <person name="Zhang H."/>
        </authorList>
    </citation>
    <scope>NUCLEOTIDE SEQUENCE</scope>
    <source>
        <strain evidence="12">KEN8</strain>
    </source>
</reference>
<evidence type="ECO:0000256" key="2">
    <source>
        <dbReference type="ARBA" id="ARBA00022723"/>
    </source>
</evidence>
<keyword evidence="2" id="KW-0479">Metal-binding</keyword>
<evidence type="ECO:0000256" key="5">
    <source>
        <dbReference type="ARBA" id="ARBA00023015"/>
    </source>
</evidence>
<proteinExistence type="inferred from homology"/>
<feature type="domain" description="WRKY" evidence="11">
    <location>
        <begin position="329"/>
        <end position="394"/>
    </location>
</feature>
<dbReference type="InterPro" id="IPR036576">
    <property type="entry name" value="WRKY_dom_sf"/>
</dbReference>
<protein>
    <submittedName>
        <fullName evidence="12">WRKY transcription factor 3</fullName>
    </submittedName>
</protein>
<feature type="region of interest" description="Disordered" evidence="10">
    <location>
        <begin position="386"/>
        <end position="411"/>
    </location>
</feature>
<dbReference type="FunFam" id="2.20.25.80:FF:000006">
    <property type="entry name" value="WRKY transcription factor"/>
    <property type="match status" value="1"/>
</dbReference>
<evidence type="ECO:0000256" key="6">
    <source>
        <dbReference type="ARBA" id="ARBA00023125"/>
    </source>
</evidence>
<dbReference type="GO" id="GO:0046872">
    <property type="term" value="F:metal ion binding"/>
    <property type="evidence" value="ECO:0007669"/>
    <property type="project" value="UniProtKB-KW"/>
</dbReference>
<keyword evidence="6" id="KW-0238">DNA-binding</keyword>
<comment type="caution">
    <text evidence="12">The sequence shown here is derived from an EMBL/GenBank/DDBJ whole genome shotgun (WGS) entry which is preliminary data.</text>
</comment>
<evidence type="ECO:0000313" key="12">
    <source>
        <dbReference type="EMBL" id="KAL0347240.1"/>
    </source>
</evidence>
<dbReference type="Pfam" id="PF03106">
    <property type="entry name" value="WRKY"/>
    <property type="match status" value="2"/>
</dbReference>
<comment type="similarity">
    <text evidence="9">Belongs to the WRKY group I family.</text>
</comment>
<dbReference type="SMART" id="SM00774">
    <property type="entry name" value="WRKY"/>
    <property type="match status" value="2"/>
</dbReference>
<evidence type="ECO:0000256" key="1">
    <source>
        <dbReference type="ARBA" id="ARBA00004123"/>
    </source>
</evidence>
<feature type="domain" description="WRKY" evidence="11">
    <location>
        <begin position="164"/>
        <end position="221"/>
    </location>
</feature>
<dbReference type="GO" id="GO:0005634">
    <property type="term" value="C:nucleus"/>
    <property type="evidence" value="ECO:0007669"/>
    <property type="project" value="UniProtKB-SubCell"/>
</dbReference>
<feature type="region of interest" description="Disordered" evidence="10">
    <location>
        <begin position="215"/>
        <end position="244"/>
    </location>
</feature>